<dbReference type="AlphaFoldDB" id="A0AAV9DT84"/>
<name>A0AAV9DT84_ACOCL</name>
<dbReference type="InterPro" id="IPR027523">
    <property type="entry name" value="CLU_prot"/>
</dbReference>
<dbReference type="EMBL" id="JAUJYO010000011">
    <property type="protein sequence ID" value="KAK1304295.1"/>
    <property type="molecule type" value="Genomic_DNA"/>
</dbReference>
<gene>
    <name evidence="1" type="ORF">QJS10_CPB11g00725</name>
</gene>
<dbReference type="Proteomes" id="UP001180020">
    <property type="component" value="Unassembled WGS sequence"/>
</dbReference>
<organism evidence="1 2">
    <name type="scientific">Acorus calamus</name>
    <name type="common">Sweet flag</name>
    <dbReference type="NCBI Taxonomy" id="4465"/>
    <lineage>
        <taxon>Eukaryota</taxon>
        <taxon>Viridiplantae</taxon>
        <taxon>Streptophyta</taxon>
        <taxon>Embryophyta</taxon>
        <taxon>Tracheophyta</taxon>
        <taxon>Spermatophyta</taxon>
        <taxon>Magnoliopsida</taxon>
        <taxon>Liliopsida</taxon>
        <taxon>Acoraceae</taxon>
        <taxon>Acorus</taxon>
    </lineage>
</organism>
<keyword evidence="2" id="KW-1185">Reference proteome</keyword>
<proteinExistence type="predicted"/>
<reference evidence="1" key="2">
    <citation type="submission" date="2023-06" db="EMBL/GenBank/DDBJ databases">
        <authorList>
            <person name="Ma L."/>
            <person name="Liu K.-W."/>
            <person name="Li Z."/>
            <person name="Hsiao Y.-Y."/>
            <person name="Qi Y."/>
            <person name="Fu T."/>
            <person name="Tang G."/>
            <person name="Zhang D."/>
            <person name="Sun W.-H."/>
            <person name="Liu D.-K."/>
            <person name="Li Y."/>
            <person name="Chen G.-Z."/>
            <person name="Liu X.-D."/>
            <person name="Liao X.-Y."/>
            <person name="Jiang Y.-T."/>
            <person name="Yu X."/>
            <person name="Hao Y."/>
            <person name="Huang J."/>
            <person name="Zhao X.-W."/>
            <person name="Ke S."/>
            <person name="Chen Y.-Y."/>
            <person name="Wu W.-L."/>
            <person name="Hsu J.-L."/>
            <person name="Lin Y.-F."/>
            <person name="Huang M.-D."/>
            <person name="Li C.-Y."/>
            <person name="Huang L."/>
            <person name="Wang Z.-W."/>
            <person name="Zhao X."/>
            <person name="Zhong W.-Y."/>
            <person name="Peng D.-H."/>
            <person name="Ahmad S."/>
            <person name="Lan S."/>
            <person name="Zhang J.-S."/>
            <person name="Tsai W.-C."/>
            <person name="Van De Peer Y."/>
            <person name="Liu Z.-J."/>
        </authorList>
    </citation>
    <scope>NUCLEOTIDE SEQUENCE</scope>
    <source>
        <strain evidence="1">CP</strain>
        <tissue evidence="1">Leaves</tissue>
    </source>
</reference>
<evidence type="ECO:0000313" key="2">
    <source>
        <dbReference type="Proteomes" id="UP001180020"/>
    </source>
</evidence>
<comment type="caution">
    <text evidence="1">The sequence shown here is derived from an EMBL/GenBank/DDBJ whole genome shotgun (WGS) entry which is preliminary data.</text>
</comment>
<sequence>MVGIELAPRDYNLDSLSPFQTIDIISLVPVHKEMSQQKAKYKKYVSPICGTMKMIRKMHAGGVTLRKYKFLYVKRALYLLHLTCMPSHPNTAATYINVAMMEEGLGNLRAVVLHSPILSVSGDHNVLESSRTSLDDPLYSNSVLCISLCTLLSAVCTLISVGETGAWGRSGSRTGLREGSQEGV</sequence>
<accession>A0AAV9DT84</accession>
<dbReference type="GO" id="GO:0005737">
    <property type="term" value="C:cytoplasm"/>
    <property type="evidence" value="ECO:0007669"/>
    <property type="project" value="TreeGrafter"/>
</dbReference>
<dbReference type="PANTHER" id="PTHR12601">
    <property type="entry name" value="EUKARYOTIC TRANSLATION INITIATION FACTOR 3 SUBUNIT EIF-3"/>
    <property type="match status" value="1"/>
</dbReference>
<evidence type="ECO:0000313" key="1">
    <source>
        <dbReference type="EMBL" id="KAK1304295.1"/>
    </source>
</evidence>
<reference evidence="1" key="1">
    <citation type="journal article" date="2023" name="Nat. Commun.">
        <title>Diploid and tetraploid genomes of Acorus and the evolution of monocots.</title>
        <authorList>
            <person name="Ma L."/>
            <person name="Liu K.W."/>
            <person name="Li Z."/>
            <person name="Hsiao Y.Y."/>
            <person name="Qi Y."/>
            <person name="Fu T."/>
            <person name="Tang G.D."/>
            <person name="Zhang D."/>
            <person name="Sun W.H."/>
            <person name="Liu D.K."/>
            <person name="Li Y."/>
            <person name="Chen G.Z."/>
            <person name="Liu X.D."/>
            <person name="Liao X.Y."/>
            <person name="Jiang Y.T."/>
            <person name="Yu X."/>
            <person name="Hao Y."/>
            <person name="Huang J."/>
            <person name="Zhao X.W."/>
            <person name="Ke S."/>
            <person name="Chen Y.Y."/>
            <person name="Wu W.L."/>
            <person name="Hsu J.L."/>
            <person name="Lin Y.F."/>
            <person name="Huang M.D."/>
            <person name="Li C.Y."/>
            <person name="Huang L."/>
            <person name="Wang Z.W."/>
            <person name="Zhao X."/>
            <person name="Zhong W.Y."/>
            <person name="Peng D.H."/>
            <person name="Ahmad S."/>
            <person name="Lan S."/>
            <person name="Zhang J.S."/>
            <person name="Tsai W.C."/>
            <person name="Van de Peer Y."/>
            <person name="Liu Z.J."/>
        </authorList>
    </citation>
    <scope>NUCLEOTIDE SEQUENCE</scope>
    <source>
        <strain evidence="1">CP</strain>
    </source>
</reference>
<dbReference type="PANTHER" id="PTHR12601:SF17">
    <property type="entry name" value="PROTEIN REDUCED CHLOROPLAST COVERAGE 1"/>
    <property type="match status" value="1"/>
</dbReference>
<protein>
    <submittedName>
        <fullName evidence="1">Uncharacterized protein</fullName>
    </submittedName>
</protein>